<dbReference type="Proteomes" id="UP000012040">
    <property type="component" value="Chromosome"/>
</dbReference>
<proteinExistence type="predicted"/>
<dbReference type="EMBL" id="CP003537">
    <property type="protein sequence ID" value="AGH95098.1"/>
    <property type="molecule type" value="Genomic_DNA"/>
</dbReference>
<sequence length="251" mass="28703">MRALTQVWFFFLALTFLFLLLGFHLAGRAGLFIAFLVSVILVYATLQRGITLFKKKLNAHEFSGNDPSGFLTELNKNKLNFGFRKIYVYKTSHKTPPLIWKSKANEGHILLHEQLLDNLNTEEIRLSALFLLAHLENRSFLVTPILSVINQSLLNLKILVLPVSILITTLFRIPRDILESDKKFKLTSDASHHETGYLINKLHNFDFHHNKKVLGTEYFSVLSISHGSLNQYGIPSLESRLKHLMGFSLSK</sequence>
<organism evidence="2 3">
    <name type="scientific">Pseudobdellovibrio exovorus JSS</name>
    <dbReference type="NCBI Taxonomy" id="1184267"/>
    <lineage>
        <taxon>Bacteria</taxon>
        <taxon>Pseudomonadati</taxon>
        <taxon>Bdellovibrionota</taxon>
        <taxon>Bdellovibrionia</taxon>
        <taxon>Bdellovibrionales</taxon>
        <taxon>Pseudobdellovibrionaceae</taxon>
        <taxon>Pseudobdellovibrio</taxon>
    </lineage>
</organism>
<feature type="transmembrane region" description="Helical" evidence="1">
    <location>
        <begin position="29"/>
        <end position="46"/>
    </location>
</feature>
<keyword evidence="3" id="KW-1185">Reference proteome</keyword>
<name>M4V7C0_9BACT</name>
<gene>
    <name evidence="2" type="ORF">A11Q_882</name>
</gene>
<dbReference type="AlphaFoldDB" id="M4V7C0"/>
<keyword evidence="1" id="KW-0812">Transmembrane</keyword>
<evidence type="ECO:0000313" key="2">
    <source>
        <dbReference type="EMBL" id="AGH95098.1"/>
    </source>
</evidence>
<keyword evidence="1" id="KW-0472">Membrane</keyword>
<accession>M4V7C0</accession>
<evidence type="ECO:0000256" key="1">
    <source>
        <dbReference type="SAM" id="Phobius"/>
    </source>
</evidence>
<dbReference type="STRING" id="1184267.A11Q_882"/>
<evidence type="ECO:0008006" key="4">
    <source>
        <dbReference type="Google" id="ProtNLM"/>
    </source>
</evidence>
<protein>
    <recommendedName>
        <fullName evidence="4">Peptidase M48 domain-containing protein</fullName>
    </recommendedName>
</protein>
<dbReference type="HOGENOM" id="CLU_1105428_0_0_7"/>
<reference evidence="2 3" key="1">
    <citation type="journal article" date="2013" name="ISME J.">
        <title>By their genes ye shall know them: genomic signatures of predatory bacteria.</title>
        <authorList>
            <person name="Pasternak Z."/>
            <person name="Pietrokovski S."/>
            <person name="Rotem O."/>
            <person name="Gophna U."/>
            <person name="Lurie-Weinberger M.N."/>
            <person name="Jurkevitch E."/>
        </authorList>
    </citation>
    <scope>NUCLEOTIDE SEQUENCE [LARGE SCALE GENOMIC DNA]</scope>
    <source>
        <strain evidence="2 3">JSS</strain>
    </source>
</reference>
<dbReference type="PATRIC" id="fig|1184267.3.peg.891"/>
<evidence type="ECO:0000313" key="3">
    <source>
        <dbReference type="Proteomes" id="UP000012040"/>
    </source>
</evidence>
<keyword evidence="1" id="KW-1133">Transmembrane helix</keyword>
<dbReference type="RefSeq" id="WP_015469588.1">
    <property type="nucleotide sequence ID" value="NC_020813.1"/>
</dbReference>
<dbReference type="KEGG" id="bex:A11Q_882"/>
<feature type="transmembrane region" description="Helical" evidence="1">
    <location>
        <begin position="7"/>
        <end position="23"/>
    </location>
</feature>